<accession>A0A8X6UE97</accession>
<reference evidence="1" key="1">
    <citation type="submission" date="2020-08" db="EMBL/GenBank/DDBJ databases">
        <title>Multicomponent nature underlies the extraordinary mechanical properties of spider dragline silk.</title>
        <authorList>
            <person name="Kono N."/>
            <person name="Nakamura H."/>
            <person name="Mori M."/>
            <person name="Yoshida Y."/>
            <person name="Ohtoshi R."/>
            <person name="Malay A.D."/>
            <person name="Moran D.A.P."/>
            <person name="Tomita M."/>
            <person name="Numata K."/>
            <person name="Arakawa K."/>
        </authorList>
    </citation>
    <scope>NUCLEOTIDE SEQUENCE</scope>
</reference>
<sequence>MNLSIILCLTRKKEYLKQHLTHRFTLTYYEQNLPK</sequence>
<organism evidence="1 2">
    <name type="scientific">Nephila pilipes</name>
    <name type="common">Giant wood spider</name>
    <name type="synonym">Nephila maculata</name>
    <dbReference type="NCBI Taxonomy" id="299642"/>
    <lineage>
        <taxon>Eukaryota</taxon>
        <taxon>Metazoa</taxon>
        <taxon>Ecdysozoa</taxon>
        <taxon>Arthropoda</taxon>
        <taxon>Chelicerata</taxon>
        <taxon>Arachnida</taxon>
        <taxon>Araneae</taxon>
        <taxon>Araneomorphae</taxon>
        <taxon>Entelegynae</taxon>
        <taxon>Araneoidea</taxon>
        <taxon>Nephilidae</taxon>
        <taxon>Nephila</taxon>
    </lineage>
</organism>
<keyword evidence="2" id="KW-1185">Reference proteome</keyword>
<evidence type="ECO:0000313" key="1">
    <source>
        <dbReference type="EMBL" id="GFU05749.1"/>
    </source>
</evidence>
<name>A0A8X6UE97_NEPPI</name>
<protein>
    <submittedName>
        <fullName evidence="1">Uncharacterized protein</fullName>
    </submittedName>
</protein>
<dbReference type="AlphaFoldDB" id="A0A8X6UE97"/>
<proteinExistence type="predicted"/>
<feature type="non-terminal residue" evidence="1">
    <location>
        <position position="1"/>
    </location>
</feature>
<evidence type="ECO:0000313" key="2">
    <source>
        <dbReference type="Proteomes" id="UP000887013"/>
    </source>
</evidence>
<dbReference type="EMBL" id="BMAW01123970">
    <property type="protein sequence ID" value="GFU05749.1"/>
    <property type="molecule type" value="Genomic_DNA"/>
</dbReference>
<comment type="caution">
    <text evidence="1">The sequence shown here is derived from an EMBL/GenBank/DDBJ whole genome shotgun (WGS) entry which is preliminary data.</text>
</comment>
<gene>
    <name evidence="1" type="ORF">NPIL_258821</name>
</gene>
<dbReference type="Proteomes" id="UP000887013">
    <property type="component" value="Unassembled WGS sequence"/>
</dbReference>